<organism evidence="8 9">
    <name type="scientific">Lophium mytilinum</name>
    <dbReference type="NCBI Taxonomy" id="390894"/>
    <lineage>
        <taxon>Eukaryota</taxon>
        <taxon>Fungi</taxon>
        <taxon>Dikarya</taxon>
        <taxon>Ascomycota</taxon>
        <taxon>Pezizomycotina</taxon>
        <taxon>Dothideomycetes</taxon>
        <taxon>Pleosporomycetidae</taxon>
        <taxon>Mytilinidiales</taxon>
        <taxon>Mytilinidiaceae</taxon>
        <taxon>Lophium</taxon>
    </lineage>
</organism>
<evidence type="ECO:0000256" key="5">
    <source>
        <dbReference type="ARBA" id="ARBA00022840"/>
    </source>
</evidence>
<dbReference type="GO" id="GO:0042709">
    <property type="term" value="C:succinate-CoA ligase complex"/>
    <property type="evidence" value="ECO:0007669"/>
    <property type="project" value="TreeGrafter"/>
</dbReference>
<evidence type="ECO:0000259" key="7">
    <source>
        <dbReference type="Pfam" id="PF08442"/>
    </source>
</evidence>
<dbReference type="GO" id="GO:0004775">
    <property type="term" value="F:succinate-CoA ligase (ADP-forming) activity"/>
    <property type="evidence" value="ECO:0007669"/>
    <property type="project" value="TreeGrafter"/>
</dbReference>
<name>A0A6A6R2K7_9PEZI</name>
<dbReference type="InterPro" id="IPR013650">
    <property type="entry name" value="ATP-grasp_succ-CoA_synth-type"/>
</dbReference>
<gene>
    <name evidence="8" type="ORF">BU16DRAFT_602989</name>
</gene>
<dbReference type="UniPathway" id="UPA00223">
    <property type="reaction ID" value="UER00999"/>
</dbReference>
<dbReference type="PANTHER" id="PTHR11815:SF1">
    <property type="entry name" value="SUCCINATE--COA LIGASE [ADP-FORMING] SUBUNIT BETA, MITOCHONDRIAL"/>
    <property type="match status" value="1"/>
</dbReference>
<keyword evidence="9" id="KW-1185">Reference proteome</keyword>
<dbReference type="InterPro" id="IPR005811">
    <property type="entry name" value="SUCC_ACL_C"/>
</dbReference>
<evidence type="ECO:0000256" key="2">
    <source>
        <dbReference type="ARBA" id="ARBA00022532"/>
    </source>
</evidence>
<protein>
    <submittedName>
        <fullName evidence="8">Succinyl-CoA synthetase beta chain</fullName>
    </submittedName>
</protein>
<feature type="domain" description="ATP-grasp fold succinyl-CoA synthetase-type" evidence="7">
    <location>
        <begin position="1"/>
        <end position="127"/>
    </location>
</feature>
<keyword evidence="3" id="KW-0436">Ligase</keyword>
<dbReference type="GO" id="GO:0005739">
    <property type="term" value="C:mitochondrion"/>
    <property type="evidence" value="ECO:0007669"/>
    <property type="project" value="TreeGrafter"/>
</dbReference>
<reference evidence="8" key="1">
    <citation type="journal article" date="2020" name="Stud. Mycol.">
        <title>101 Dothideomycetes genomes: a test case for predicting lifestyles and emergence of pathogens.</title>
        <authorList>
            <person name="Haridas S."/>
            <person name="Albert R."/>
            <person name="Binder M."/>
            <person name="Bloem J."/>
            <person name="Labutti K."/>
            <person name="Salamov A."/>
            <person name="Andreopoulos B."/>
            <person name="Baker S."/>
            <person name="Barry K."/>
            <person name="Bills G."/>
            <person name="Bluhm B."/>
            <person name="Cannon C."/>
            <person name="Castanera R."/>
            <person name="Culley D."/>
            <person name="Daum C."/>
            <person name="Ezra D."/>
            <person name="Gonzalez J."/>
            <person name="Henrissat B."/>
            <person name="Kuo A."/>
            <person name="Liang C."/>
            <person name="Lipzen A."/>
            <person name="Lutzoni F."/>
            <person name="Magnuson J."/>
            <person name="Mondo S."/>
            <person name="Nolan M."/>
            <person name="Ohm R."/>
            <person name="Pangilinan J."/>
            <person name="Park H.-J."/>
            <person name="Ramirez L."/>
            <person name="Alfaro M."/>
            <person name="Sun H."/>
            <person name="Tritt A."/>
            <person name="Yoshinaga Y."/>
            <person name="Zwiers L.-H."/>
            <person name="Turgeon B."/>
            <person name="Goodwin S."/>
            <person name="Spatafora J."/>
            <person name="Crous P."/>
            <person name="Grigoriev I."/>
        </authorList>
    </citation>
    <scope>NUCLEOTIDE SEQUENCE</scope>
    <source>
        <strain evidence="8">CBS 269.34</strain>
    </source>
</reference>
<feature type="domain" description="ATP-citrate synthase/succinyl-CoA ligase C-terminal" evidence="6">
    <location>
        <begin position="159"/>
        <end position="221"/>
    </location>
</feature>
<keyword evidence="2" id="KW-0816">Tricarboxylic acid cycle</keyword>
<evidence type="ECO:0000313" key="8">
    <source>
        <dbReference type="EMBL" id="KAF2499008.1"/>
    </source>
</evidence>
<dbReference type="Proteomes" id="UP000799750">
    <property type="component" value="Unassembled WGS sequence"/>
</dbReference>
<keyword evidence="5" id="KW-0067">ATP-binding</keyword>
<sequence length="255" mass="27584">MLGHHLSTKQTAGKGLQVDKLYVAEQIKYADKCYLAMTIDREKYCPAIILRKNGGIDIETVAKEHPEQLLTFHFSVTKGITPEILDRIAAPLGTGPAETHSLGEILRGMHRSFVAKAATLLEINLLVRSADGSFTCPDAKFTFDNAAENRQTELNIGNVVNGAGLDMATNDAIAYHGGASANFLDAGGQATQATMQKAFEIILRDERMNTLFVNIYGGIIRPVVRLQGTNAELGLKLVEEADLGLHTESDFGKAA</sequence>
<dbReference type="GO" id="GO:0006104">
    <property type="term" value="P:succinyl-CoA metabolic process"/>
    <property type="evidence" value="ECO:0007669"/>
    <property type="project" value="TreeGrafter"/>
</dbReference>
<evidence type="ECO:0000256" key="4">
    <source>
        <dbReference type="ARBA" id="ARBA00022741"/>
    </source>
</evidence>
<evidence type="ECO:0000256" key="3">
    <source>
        <dbReference type="ARBA" id="ARBA00022598"/>
    </source>
</evidence>
<dbReference type="SUPFAM" id="SSF52210">
    <property type="entry name" value="Succinyl-CoA synthetase domains"/>
    <property type="match status" value="1"/>
</dbReference>
<evidence type="ECO:0000313" key="9">
    <source>
        <dbReference type="Proteomes" id="UP000799750"/>
    </source>
</evidence>
<dbReference type="Gene3D" id="3.30.470.20">
    <property type="entry name" value="ATP-grasp fold, B domain"/>
    <property type="match status" value="1"/>
</dbReference>
<dbReference type="Gene3D" id="3.40.50.261">
    <property type="entry name" value="Succinyl-CoA synthetase domains"/>
    <property type="match status" value="1"/>
</dbReference>
<dbReference type="InterPro" id="IPR016102">
    <property type="entry name" value="Succinyl-CoA_synth-like"/>
</dbReference>
<dbReference type="EMBL" id="MU004184">
    <property type="protein sequence ID" value="KAF2499008.1"/>
    <property type="molecule type" value="Genomic_DNA"/>
</dbReference>
<proteinExistence type="predicted"/>
<dbReference type="GO" id="GO:0005524">
    <property type="term" value="F:ATP binding"/>
    <property type="evidence" value="ECO:0007669"/>
    <property type="project" value="UniProtKB-KW"/>
</dbReference>
<dbReference type="PANTHER" id="PTHR11815">
    <property type="entry name" value="SUCCINYL-COA SYNTHETASE BETA CHAIN"/>
    <property type="match status" value="1"/>
</dbReference>
<comment type="pathway">
    <text evidence="1">Carbohydrate metabolism; tricarboxylic acid cycle; succinate from succinyl-CoA (ligase route): step 1/1.</text>
</comment>
<dbReference type="AlphaFoldDB" id="A0A6A6R2K7"/>
<evidence type="ECO:0000256" key="1">
    <source>
        <dbReference type="ARBA" id="ARBA00005064"/>
    </source>
</evidence>
<dbReference type="Pfam" id="PF08442">
    <property type="entry name" value="ATP-grasp_2"/>
    <property type="match status" value="1"/>
</dbReference>
<dbReference type="OrthoDB" id="1664372at2759"/>
<dbReference type="SUPFAM" id="SSF56059">
    <property type="entry name" value="Glutathione synthetase ATP-binding domain-like"/>
    <property type="match status" value="1"/>
</dbReference>
<evidence type="ECO:0000259" key="6">
    <source>
        <dbReference type="Pfam" id="PF00549"/>
    </source>
</evidence>
<dbReference type="Pfam" id="PF00549">
    <property type="entry name" value="Ligase_CoA"/>
    <property type="match status" value="1"/>
</dbReference>
<accession>A0A6A6R2K7</accession>
<dbReference type="GO" id="GO:0006099">
    <property type="term" value="P:tricarboxylic acid cycle"/>
    <property type="evidence" value="ECO:0007669"/>
    <property type="project" value="UniProtKB-UniPathway"/>
</dbReference>
<keyword evidence="4" id="KW-0547">Nucleotide-binding</keyword>